<dbReference type="Pfam" id="PF17912">
    <property type="entry name" value="OB_MalK"/>
    <property type="match status" value="1"/>
</dbReference>
<dbReference type="AlphaFoldDB" id="A0A090DGL0"/>
<name>A0A090DGL0_MESPL</name>
<dbReference type="GO" id="GO:0008643">
    <property type="term" value="P:carbohydrate transport"/>
    <property type="evidence" value="ECO:0007669"/>
    <property type="project" value="InterPro"/>
</dbReference>
<dbReference type="GO" id="GO:0016887">
    <property type="term" value="F:ATP hydrolysis activity"/>
    <property type="evidence" value="ECO:0007669"/>
    <property type="project" value="InterPro"/>
</dbReference>
<evidence type="ECO:0000313" key="8">
    <source>
        <dbReference type="Proteomes" id="UP000045285"/>
    </source>
</evidence>
<dbReference type="PANTHER" id="PTHR43875">
    <property type="entry name" value="MALTODEXTRIN IMPORT ATP-BINDING PROTEIN MSMX"/>
    <property type="match status" value="1"/>
</dbReference>
<dbReference type="InterPro" id="IPR017871">
    <property type="entry name" value="ABC_transporter-like_CS"/>
</dbReference>
<proteinExistence type="inferred from homology"/>
<dbReference type="Proteomes" id="UP000045285">
    <property type="component" value="Unassembled WGS sequence"/>
</dbReference>
<evidence type="ECO:0000313" key="7">
    <source>
        <dbReference type="EMBL" id="CDX14931.1"/>
    </source>
</evidence>
<dbReference type="Gene3D" id="3.40.50.300">
    <property type="entry name" value="P-loop containing nucleotide triphosphate hydrolases"/>
    <property type="match status" value="1"/>
</dbReference>
<dbReference type="FunFam" id="3.40.50.300:FF:000042">
    <property type="entry name" value="Maltose/maltodextrin ABC transporter, ATP-binding protein"/>
    <property type="match status" value="1"/>
</dbReference>
<dbReference type="InterPro" id="IPR047641">
    <property type="entry name" value="ABC_transpr_MalK/UgpC-like"/>
</dbReference>
<dbReference type="PROSITE" id="PS50893">
    <property type="entry name" value="ABC_TRANSPORTER_2"/>
    <property type="match status" value="1"/>
</dbReference>
<evidence type="ECO:0000256" key="4">
    <source>
        <dbReference type="ARBA" id="ARBA00022741"/>
    </source>
</evidence>
<dbReference type="InterPro" id="IPR012340">
    <property type="entry name" value="NA-bd_OB-fold"/>
</dbReference>
<dbReference type="GO" id="GO:0055052">
    <property type="term" value="C:ATP-binding cassette (ABC) transporter complex, substrate-binding subunit-containing"/>
    <property type="evidence" value="ECO:0007669"/>
    <property type="project" value="TreeGrafter"/>
</dbReference>
<evidence type="ECO:0000256" key="2">
    <source>
        <dbReference type="ARBA" id="ARBA00005417"/>
    </source>
</evidence>
<dbReference type="SMART" id="SM00382">
    <property type="entry name" value="AAA"/>
    <property type="match status" value="1"/>
</dbReference>
<dbReference type="SUPFAM" id="SSF52540">
    <property type="entry name" value="P-loop containing nucleoside triphosphate hydrolases"/>
    <property type="match status" value="1"/>
</dbReference>
<evidence type="ECO:0000256" key="1">
    <source>
        <dbReference type="ARBA" id="ARBA00004417"/>
    </source>
</evidence>
<dbReference type="PROSITE" id="PS00211">
    <property type="entry name" value="ABC_TRANSPORTER_1"/>
    <property type="match status" value="1"/>
</dbReference>
<evidence type="ECO:0000256" key="3">
    <source>
        <dbReference type="ARBA" id="ARBA00022448"/>
    </source>
</evidence>
<dbReference type="InterPro" id="IPR027417">
    <property type="entry name" value="P-loop_NTPase"/>
</dbReference>
<dbReference type="NCBIfam" id="NF008653">
    <property type="entry name" value="PRK11650.1"/>
    <property type="match status" value="1"/>
</dbReference>
<dbReference type="Gene3D" id="2.40.50.100">
    <property type="match status" value="1"/>
</dbReference>
<dbReference type="GO" id="GO:0005524">
    <property type="term" value="F:ATP binding"/>
    <property type="evidence" value="ECO:0007669"/>
    <property type="project" value="UniProtKB-KW"/>
</dbReference>
<dbReference type="Gene3D" id="2.40.50.140">
    <property type="entry name" value="Nucleic acid-binding proteins"/>
    <property type="match status" value="1"/>
</dbReference>
<dbReference type="InterPro" id="IPR015855">
    <property type="entry name" value="ABC_transpr_MalK-like"/>
</dbReference>
<keyword evidence="3" id="KW-0813">Transport</keyword>
<dbReference type="GO" id="GO:0140359">
    <property type="term" value="F:ABC-type transporter activity"/>
    <property type="evidence" value="ECO:0007669"/>
    <property type="project" value="InterPro"/>
</dbReference>
<keyword evidence="8" id="KW-1185">Reference proteome</keyword>
<reference evidence="8" key="1">
    <citation type="submission" date="2014-08" db="EMBL/GenBank/DDBJ databases">
        <authorList>
            <person name="Moulin L."/>
        </authorList>
    </citation>
    <scope>NUCLEOTIDE SEQUENCE [LARGE SCALE GENOMIC DNA]</scope>
</reference>
<evidence type="ECO:0000256" key="5">
    <source>
        <dbReference type="ARBA" id="ARBA00022840"/>
    </source>
</evidence>
<keyword evidence="4" id="KW-0547">Nucleotide-binding</keyword>
<dbReference type="CDD" id="cd03301">
    <property type="entry name" value="ABC_MalK_N"/>
    <property type="match status" value="1"/>
</dbReference>
<dbReference type="InterPro" id="IPR040582">
    <property type="entry name" value="OB_MalK-like"/>
</dbReference>
<comment type="similarity">
    <text evidence="2">Belongs to the ABC transporter superfamily.</text>
</comment>
<dbReference type="InterPro" id="IPR008995">
    <property type="entry name" value="Mo/tungstate-bd_C_term_dom"/>
</dbReference>
<gene>
    <name evidence="7" type="primary">ycjV</name>
    <name evidence="7" type="ORF">MPL3356_170010</name>
</gene>
<feature type="domain" description="ABC transporter" evidence="6">
    <location>
        <begin position="4"/>
        <end position="234"/>
    </location>
</feature>
<evidence type="ECO:0000259" key="6">
    <source>
        <dbReference type="PROSITE" id="PS50893"/>
    </source>
</evidence>
<dbReference type="Pfam" id="PF00005">
    <property type="entry name" value="ABC_tran"/>
    <property type="match status" value="1"/>
</dbReference>
<keyword evidence="7" id="KW-0762">Sugar transport</keyword>
<comment type="subcellular location">
    <subcellularLocation>
        <location evidence="1">Cell inner membrane</location>
        <topology evidence="1">Peripheral membrane protein</topology>
    </subcellularLocation>
</comment>
<accession>A0A090DGL0</accession>
<dbReference type="InterPro" id="IPR003439">
    <property type="entry name" value="ABC_transporter-like_ATP-bd"/>
</dbReference>
<dbReference type="SUPFAM" id="SSF50331">
    <property type="entry name" value="MOP-like"/>
    <property type="match status" value="1"/>
</dbReference>
<protein>
    <submittedName>
        <fullName evidence="7">Putative sugar transporter subunit: ATP-binding component of ABC superfamily transporter</fullName>
    </submittedName>
</protein>
<dbReference type="PANTHER" id="PTHR43875:SF1">
    <property type="entry name" value="OSMOPROTECTIVE COMPOUNDS UPTAKE ATP-BINDING PROTEIN GGTA"/>
    <property type="match status" value="1"/>
</dbReference>
<dbReference type="EMBL" id="CCMZ01000009">
    <property type="protein sequence ID" value="CDX14931.1"/>
    <property type="molecule type" value="Genomic_DNA"/>
</dbReference>
<keyword evidence="5 7" id="KW-0067">ATP-binding</keyword>
<sequence length="365" mass="39834">MATVSLKKLTKRYGNMEIVHGIDLEIADREFIALVGPSGCGKSTTLRMIAGLEDISGGGIDIGGRVVNDLPPRSRNISMVFQSYALYPHMTVRENLGFSLKIAGAAKDDMDRRVAEASTILGLDELLERRPSQLSGGQRQRVAMGRAIVRDPDVFLFDEPLSNLDAKLRTQMRTEIKKLHAKVKSTVIYVTHDQVEAMTLADRIVIMRSGHIEQVGTPDEVFSRPATRFVAGFIGSPPMNLHEATVSDGKLVFGGGDSLPLPAQFKSKTAVGDKVVFGIRPDDFYPTGHGLSSGGETEVHRVELPVSITEPLGNETLVFAEFNGTDWVSRMLNPKPLKAGDRIGMSFDLSRTHLFSAETGKSLRS</sequence>
<organism evidence="7 8">
    <name type="scientific">Mesorhizobium plurifarium</name>
    <dbReference type="NCBI Taxonomy" id="69974"/>
    <lineage>
        <taxon>Bacteria</taxon>
        <taxon>Pseudomonadati</taxon>
        <taxon>Pseudomonadota</taxon>
        <taxon>Alphaproteobacteria</taxon>
        <taxon>Hyphomicrobiales</taxon>
        <taxon>Phyllobacteriaceae</taxon>
        <taxon>Mesorhizobium</taxon>
    </lineage>
</organism>
<dbReference type="InterPro" id="IPR003593">
    <property type="entry name" value="AAA+_ATPase"/>
</dbReference>
<dbReference type="STRING" id="69974.MPLDJ20_40155"/>